<keyword evidence="3 14" id="KW-0762">Sugar transport</keyword>
<keyword evidence="5" id="KW-0598">Phosphotransferase system</keyword>
<accession>A0ABW5WSL3</accession>
<keyword evidence="2" id="KW-0813">Transport</keyword>
<keyword evidence="15" id="KW-1185">Reference proteome</keyword>
<evidence type="ECO:0000256" key="12">
    <source>
        <dbReference type="ARBA" id="ARBA00042873"/>
    </source>
</evidence>
<dbReference type="NCBIfam" id="TIGR00830">
    <property type="entry name" value="PTBA"/>
    <property type="match status" value="1"/>
</dbReference>
<evidence type="ECO:0000313" key="14">
    <source>
        <dbReference type="EMBL" id="MFD2829309.1"/>
    </source>
</evidence>
<dbReference type="PANTHER" id="PTHR45008:SF1">
    <property type="entry name" value="PTS SYSTEM GLUCOSE-SPECIFIC EIIA COMPONENT"/>
    <property type="match status" value="1"/>
</dbReference>
<feature type="domain" description="PTS EIIA type-1" evidence="13">
    <location>
        <begin position="36"/>
        <end position="140"/>
    </location>
</feature>
<evidence type="ECO:0000256" key="1">
    <source>
        <dbReference type="ARBA" id="ARBA00004496"/>
    </source>
</evidence>
<sequence>MFKNLFGKKKEEANKEPLEIKSPVNGKYVKIEDIPDPVFSEKMMGEGFGIEPSNGKVVAPVSGEVVQVFKTNHAVGIKTDSGVEVLIHIGLETVAMEGRGFTGHVSEGDRVEAGDTLVEVDLSLVKEEANSTITPVIITNSNDVVASYDFISTSDVTAGESSVMKVELK</sequence>
<dbReference type="RefSeq" id="WP_377771202.1">
    <property type="nucleotide sequence ID" value="NZ_JBHUOQ010000001.1"/>
</dbReference>
<comment type="function">
    <text evidence="7">The phosphoenolpyruvate-dependent sugar phosphotransferase system (sugar PTS), a major carbohydrate active transport system, catalyzes the phosphorylation of incoming sugar substrates concomitantly with their translocation across the cell membrane. The enzyme II complex composed of PtsG and Crr is involved in glucose transport.</text>
</comment>
<dbReference type="PROSITE" id="PS51093">
    <property type="entry name" value="PTS_EIIA_TYPE_1"/>
    <property type="match status" value="1"/>
</dbReference>
<comment type="caution">
    <text evidence="14">The sequence shown here is derived from an EMBL/GenBank/DDBJ whole genome shotgun (WGS) entry which is preliminary data.</text>
</comment>
<keyword evidence="4" id="KW-0808">Transferase</keyword>
<evidence type="ECO:0000256" key="11">
    <source>
        <dbReference type="ARBA" id="ARBA00042526"/>
    </source>
</evidence>
<evidence type="ECO:0000256" key="3">
    <source>
        <dbReference type="ARBA" id="ARBA00022597"/>
    </source>
</evidence>
<dbReference type="Gene3D" id="2.70.70.10">
    <property type="entry name" value="Glucose Permease (Domain IIA)"/>
    <property type="match status" value="1"/>
</dbReference>
<dbReference type="PANTHER" id="PTHR45008">
    <property type="entry name" value="PTS SYSTEM GLUCOSE-SPECIFIC EIIA COMPONENT"/>
    <property type="match status" value="1"/>
</dbReference>
<dbReference type="EMBL" id="JBHUOQ010000001">
    <property type="protein sequence ID" value="MFD2829309.1"/>
    <property type="molecule type" value="Genomic_DNA"/>
</dbReference>
<evidence type="ECO:0000259" key="13">
    <source>
        <dbReference type="PROSITE" id="PS51093"/>
    </source>
</evidence>
<dbReference type="Proteomes" id="UP001597519">
    <property type="component" value="Unassembled WGS sequence"/>
</dbReference>
<evidence type="ECO:0000256" key="6">
    <source>
        <dbReference type="ARBA" id="ARBA00022777"/>
    </source>
</evidence>
<proteinExistence type="predicted"/>
<dbReference type="InterPro" id="IPR050890">
    <property type="entry name" value="PTS_EIIA_component"/>
</dbReference>
<comment type="subunit">
    <text evidence="8">Heterodimer with glycerol kinase (glpk).</text>
</comment>
<evidence type="ECO:0000256" key="10">
    <source>
        <dbReference type="ARBA" id="ARBA00042296"/>
    </source>
</evidence>
<name>A0ABW5WSL3_9STAP</name>
<dbReference type="Pfam" id="PF00358">
    <property type="entry name" value="PTS_EIIA_1"/>
    <property type="match status" value="1"/>
</dbReference>
<evidence type="ECO:0000256" key="9">
    <source>
        <dbReference type="ARBA" id="ARBA00039163"/>
    </source>
</evidence>
<dbReference type="SUPFAM" id="SSF51261">
    <property type="entry name" value="Duplicated hybrid motif"/>
    <property type="match status" value="1"/>
</dbReference>
<dbReference type="PROSITE" id="PS00371">
    <property type="entry name" value="PTS_EIIA_TYPE_1_HIS"/>
    <property type="match status" value="1"/>
</dbReference>
<dbReference type="InterPro" id="IPR011055">
    <property type="entry name" value="Dup_hybrid_motif"/>
</dbReference>
<evidence type="ECO:0000256" key="7">
    <source>
        <dbReference type="ARBA" id="ARBA00037252"/>
    </source>
</evidence>
<comment type="subcellular location">
    <subcellularLocation>
        <location evidence="1">Cytoplasm</location>
    </subcellularLocation>
</comment>
<evidence type="ECO:0000313" key="15">
    <source>
        <dbReference type="Proteomes" id="UP001597519"/>
    </source>
</evidence>
<reference evidence="15" key="1">
    <citation type="journal article" date="2019" name="Int. J. Syst. Evol. Microbiol.">
        <title>The Global Catalogue of Microorganisms (GCM) 10K type strain sequencing project: providing services to taxonomists for standard genome sequencing and annotation.</title>
        <authorList>
            <consortium name="The Broad Institute Genomics Platform"/>
            <consortium name="The Broad Institute Genome Sequencing Center for Infectious Disease"/>
            <person name="Wu L."/>
            <person name="Ma J."/>
        </authorList>
    </citation>
    <scope>NUCLEOTIDE SEQUENCE [LARGE SCALE GENOMIC DNA]</scope>
    <source>
        <strain evidence="15">KCTC 33575</strain>
    </source>
</reference>
<keyword evidence="6" id="KW-0418">Kinase</keyword>
<evidence type="ECO:0000256" key="2">
    <source>
        <dbReference type="ARBA" id="ARBA00022448"/>
    </source>
</evidence>
<evidence type="ECO:0000256" key="4">
    <source>
        <dbReference type="ARBA" id="ARBA00022679"/>
    </source>
</evidence>
<dbReference type="InterPro" id="IPR001127">
    <property type="entry name" value="PTS_EIIA_1_perm"/>
</dbReference>
<protein>
    <recommendedName>
        <fullName evidence="9">PTS system glucose-specific EIIA component</fullName>
    </recommendedName>
    <alternativeName>
        <fullName evidence="12">EIIA-Glc</fullName>
    </alternativeName>
    <alternativeName>
        <fullName evidence="11">EIII-Glc</fullName>
    </alternativeName>
    <alternativeName>
        <fullName evidence="10">Glucose-specific phosphotransferase enzyme IIA component</fullName>
    </alternativeName>
</protein>
<organism evidence="14 15">
    <name type="scientific">Corticicoccus populi</name>
    <dbReference type="NCBI Taxonomy" id="1812821"/>
    <lineage>
        <taxon>Bacteria</taxon>
        <taxon>Bacillati</taxon>
        <taxon>Bacillota</taxon>
        <taxon>Bacilli</taxon>
        <taxon>Bacillales</taxon>
        <taxon>Staphylococcaceae</taxon>
        <taxon>Corticicoccus</taxon>
    </lineage>
</organism>
<evidence type="ECO:0000256" key="5">
    <source>
        <dbReference type="ARBA" id="ARBA00022683"/>
    </source>
</evidence>
<evidence type="ECO:0000256" key="8">
    <source>
        <dbReference type="ARBA" id="ARBA00038632"/>
    </source>
</evidence>
<gene>
    <name evidence="14" type="ORF">ACFSX4_02445</name>
</gene>